<keyword evidence="3" id="KW-1185">Reference proteome</keyword>
<organism evidence="2 3">
    <name type="scientific">Paenibacillus sacheonensis</name>
    <dbReference type="NCBI Taxonomy" id="742054"/>
    <lineage>
        <taxon>Bacteria</taxon>
        <taxon>Bacillati</taxon>
        <taxon>Bacillota</taxon>
        <taxon>Bacilli</taxon>
        <taxon>Bacillales</taxon>
        <taxon>Paenibacillaceae</taxon>
        <taxon>Paenibacillus</taxon>
    </lineage>
</organism>
<comment type="caution">
    <text evidence="2">The sequence shown here is derived from an EMBL/GenBank/DDBJ whole genome shotgun (WGS) entry which is preliminary data.</text>
</comment>
<dbReference type="Proteomes" id="UP000558113">
    <property type="component" value="Unassembled WGS sequence"/>
</dbReference>
<feature type="transmembrane region" description="Helical" evidence="1">
    <location>
        <begin position="165"/>
        <end position="184"/>
    </location>
</feature>
<feature type="transmembrane region" description="Helical" evidence="1">
    <location>
        <begin position="21"/>
        <end position="40"/>
    </location>
</feature>
<dbReference type="OrthoDB" id="327431at2"/>
<keyword evidence="1" id="KW-0812">Transmembrane</keyword>
<dbReference type="AlphaFoldDB" id="A0A7X5BZG5"/>
<evidence type="ECO:0000256" key="1">
    <source>
        <dbReference type="SAM" id="Phobius"/>
    </source>
</evidence>
<proteinExistence type="predicted"/>
<gene>
    <name evidence="2" type="ORF">GT003_15830</name>
</gene>
<feature type="transmembrane region" description="Helical" evidence="1">
    <location>
        <begin position="129"/>
        <end position="153"/>
    </location>
</feature>
<evidence type="ECO:0000313" key="3">
    <source>
        <dbReference type="Proteomes" id="UP000558113"/>
    </source>
</evidence>
<keyword evidence="1" id="KW-1133">Transmembrane helix</keyword>
<accession>A0A7X5BZG5</accession>
<dbReference type="RefSeq" id="WP_161699434.1">
    <property type="nucleotide sequence ID" value="NZ_JAAAMU010000007.1"/>
</dbReference>
<feature type="transmembrane region" description="Helical" evidence="1">
    <location>
        <begin position="90"/>
        <end position="109"/>
    </location>
</feature>
<feature type="transmembrane region" description="Helical" evidence="1">
    <location>
        <begin position="64"/>
        <end position="83"/>
    </location>
</feature>
<name>A0A7X5BZG5_9BACL</name>
<sequence length="191" mass="20044">MFAGHFGLAAGIKSKVPEVPLWALMVSTQLLDIAFVPMLLGGAETIEETRPGGGYGEAVIHADYTHSLAGALLIALLAGLAAWRLWGRRASGIIAGIVFSHWLLDLVVHRSDMPLLPGNAMDLPLLGLGAWKSPGLSAVLELILIVGGLWLYARSALDKGRGAGRKAAVISSWVLGCALGLALVTDVTGWF</sequence>
<evidence type="ECO:0000313" key="2">
    <source>
        <dbReference type="EMBL" id="NBC70471.1"/>
    </source>
</evidence>
<protein>
    <submittedName>
        <fullName evidence="2">Permease</fullName>
    </submittedName>
</protein>
<dbReference type="EMBL" id="JAAAMU010000007">
    <property type="protein sequence ID" value="NBC70471.1"/>
    <property type="molecule type" value="Genomic_DNA"/>
</dbReference>
<dbReference type="Pfam" id="PF04307">
    <property type="entry name" value="YdjM"/>
    <property type="match status" value="1"/>
</dbReference>
<keyword evidence="1" id="KW-0472">Membrane</keyword>
<reference evidence="2 3" key="1">
    <citation type="submission" date="2020-01" db="EMBL/GenBank/DDBJ databases">
        <title>Paenibacillus soybeanensis sp. nov. isolated from the nodules of soybean (Glycine max(L.) Merr).</title>
        <authorList>
            <person name="Wang H."/>
        </authorList>
    </citation>
    <scope>NUCLEOTIDE SEQUENCE [LARGE SCALE GENOMIC DNA]</scope>
    <source>
        <strain evidence="2 3">DSM 23054</strain>
    </source>
</reference>
<dbReference type="InterPro" id="IPR007404">
    <property type="entry name" value="YdjM-like"/>
</dbReference>